<protein>
    <submittedName>
        <fullName evidence="2">Uncharacterized protein</fullName>
    </submittedName>
</protein>
<organism evidence="2 3">
    <name type="scientific">Ophiocordyceps unilateralis</name>
    <name type="common">Zombie-ant fungus</name>
    <name type="synonym">Torrubia unilateralis</name>
    <dbReference type="NCBI Taxonomy" id="268505"/>
    <lineage>
        <taxon>Eukaryota</taxon>
        <taxon>Fungi</taxon>
        <taxon>Dikarya</taxon>
        <taxon>Ascomycota</taxon>
        <taxon>Pezizomycotina</taxon>
        <taxon>Sordariomycetes</taxon>
        <taxon>Hypocreomycetidae</taxon>
        <taxon>Hypocreales</taxon>
        <taxon>Ophiocordycipitaceae</taxon>
        <taxon>Ophiocordyceps</taxon>
    </lineage>
</organism>
<keyword evidence="3" id="KW-1185">Reference proteome</keyword>
<feature type="region of interest" description="Disordered" evidence="1">
    <location>
        <begin position="54"/>
        <end position="83"/>
    </location>
</feature>
<dbReference type="OrthoDB" id="4961077at2759"/>
<sequence>MSSHSKAAASSLLAAVGAHATTTSVPLAGDGSIHASAVSTVADQRRARNRLAQRKHRSLLRSRQVNEQHGECAAAPKGKGRDLTDEHNAMVLSDGNPSLNSNHAPFSQSATVDEALDRPDEEYADTRLKRCQDAEFPMDWMDMNRLRDTMSSSSSDDFDVHAALHGPKLLPTSTGNREALSKADGSTGSTIDAILPGPDGRDGRVVEFVNSIGLDPMNSLGKQYCTTDFDQLHAAANHGHYLSKLPMQRQPPGHQAQLRGMHLSPCNQVYLQEISALFQHTSRSSTAEVRKRLFLVDIITQLLKDETTECIWKDDEKYLKKQIPQAWSMLEQMARGAGLQDPAVSQAICVFFYLLRVPVR</sequence>
<reference evidence="2 3" key="2">
    <citation type="journal article" date="2017" name="Sci. Rep.">
        <title>Ant-infecting Ophiocordyceps genomes reveal a high diversity of potential behavioral manipulation genes and a possible major role for enterotoxins.</title>
        <authorList>
            <person name="de Bekker C."/>
            <person name="Ohm R.A."/>
            <person name="Evans H.C."/>
            <person name="Brachmann A."/>
            <person name="Hughes D.P."/>
        </authorList>
    </citation>
    <scope>NUCLEOTIDE SEQUENCE [LARGE SCALE GENOMIC DNA]</scope>
    <source>
        <strain evidence="2 3">SC16a</strain>
    </source>
</reference>
<reference evidence="2 3" key="1">
    <citation type="journal article" date="2015" name="BMC Genomics">
        <title>Gene expression during zombie ant biting behavior reflects the complexity underlying fungal parasitic behavioral manipulation.</title>
        <authorList>
            <person name="de Bekker C."/>
            <person name="Ohm R.A."/>
            <person name="Loreto R.G."/>
            <person name="Sebastian A."/>
            <person name="Albert I."/>
            <person name="Merrow M."/>
            <person name="Brachmann A."/>
            <person name="Hughes D.P."/>
        </authorList>
    </citation>
    <scope>NUCLEOTIDE SEQUENCE [LARGE SCALE GENOMIC DNA]</scope>
    <source>
        <strain evidence="2 3">SC16a</strain>
    </source>
</reference>
<dbReference type="EMBL" id="LAZP02000446">
    <property type="protein sequence ID" value="PFH57167.1"/>
    <property type="molecule type" value="Genomic_DNA"/>
</dbReference>
<name>A0A2A9P891_OPHUN</name>
<dbReference type="Proteomes" id="UP000037136">
    <property type="component" value="Unassembled WGS sequence"/>
</dbReference>
<comment type="caution">
    <text evidence="2">The sequence shown here is derived from an EMBL/GenBank/DDBJ whole genome shotgun (WGS) entry which is preliminary data.</text>
</comment>
<dbReference type="AlphaFoldDB" id="A0A2A9P891"/>
<evidence type="ECO:0000313" key="2">
    <source>
        <dbReference type="EMBL" id="PFH57167.1"/>
    </source>
</evidence>
<evidence type="ECO:0000256" key="1">
    <source>
        <dbReference type="SAM" id="MobiDB-lite"/>
    </source>
</evidence>
<feature type="region of interest" description="Disordered" evidence="1">
    <location>
        <begin position="169"/>
        <end position="188"/>
    </location>
</feature>
<accession>A0A2A9P891</accession>
<gene>
    <name evidence="2" type="ORF">XA68_15427</name>
</gene>
<evidence type="ECO:0000313" key="3">
    <source>
        <dbReference type="Proteomes" id="UP000037136"/>
    </source>
</evidence>
<proteinExistence type="predicted"/>